<sequence>MGRRWWEGGEGAAGRRRWEGGEACHGEGQSRREAKGRSPIGFWIWRRGDRAGDQMPTRPRNPAAHESASRWLQTKTGATHTHPVRPPTTPGLAIDAQNHRPLHAGVNSPRPPHETNCSSARRPWRLVGATTLIHRPSMCLSPIGGLSVLLLASPPKYPTVLSLFLHTPFPAPSSSPSFLPLPLLLLLLLLLFHPRRLLVPSISCSPPVSSVSWFPVCPEEGSPDSWLLRGFGCRGCEEGAAMAKLYVQTAPPPDLNKNTEWFMYPGVWTTYILILFFSWLVVLSVFGCTPGVAWTVVNLFHFVVTYIFFHWEKGTPFSEDQGMYNTLTWWEQIDNGKQLTRNRKFLTVVPVVL</sequence>
<keyword evidence="8" id="KW-1185">Reference proteome</keyword>
<evidence type="ECO:0008006" key="9">
    <source>
        <dbReference type="Google" id="ProtNLM"/>
    </source>
</evidence>
<keyword evidence="2 6" id="KW-0812">Transmembrane</keyword>
<dbReference type="Pfam" id="PF04061">
    <property type="entry name" value="ORMDL"/>
    <property type="match status" value="1"/>
</dbReference>
<evidence type="ECO:0000313" key="8">
    <source>
        <dbReference type="Proteomes" id="UP000652761"/>
    </source>
</evidence>
<dbReference type="AlphaFoldDB" id="A0A843TQN2"/>
<keyword evidence="4 6" id="KW-0472">Membrane</keyword>
<accession>A0A843TQN2</accession>
<keyword evidence="3 6" id="KW-1133">Transmembrane helix</keyword>
<evidence type="ECO:0000313" key="7">
    <source>
        <dbReference type="EMBL" id="MQL72486.1"/>
    </source>
</evidence>
<evidence type="ECO:0000256" key="6">
    <source>
        <dbReference type="SAM" id="Phobius"/>
    </source>
</evidence>
<name>A0A843TQN2_COLES</name>
<feature type="region of interest" description="Disordered" evidence="5">
    <location>
        <begin position="1"/>
        <end position="70"/>
    </location>
</feature>
<evidence type="ECO:0000256" key="1">
    <source>
        <dbReference type="ARBA" id="ARBA00004141"/>
    </source>
</evidence>
<evidence type="ECO:0000256" key="3">
    <source>
        <dbReference type="ARBA" id="ARBA00022989"/>
    </source>
</evidence>
<feature type="transmembrane region" description="Helical" evidence="6">
    <location>
        <begin position="292"/>
        <end position="309"/>
    </location>
</feature>
<evidence type="ECO:0000256" key="2">
    <source>
        <dbReference type="ARBA" id="ARBA00022692"/>
    </source>
</evidence>
<feature type="transmembrane region" description="Helical" evidence="6">
    <location>
        <begin position="261"/>
        <end position="286"/>
    </location>
</feature>
<reference evidence="7" key="1">
    <citation type="submission" date="2017-07" db="EMBL/GenBank/DDBJ databases">
        <title>Taro Niue Genome Assembly and Annotation.</title>
        <authorList>
            <person name="Atibalentja N."/>
            <person name="Keating K."/>
            <person name="Fields C.J."/>
        </authorList>
    </citation>
    <scope>NUCLEOTIDE SEQUENCE</scope>
    <source>
        <strain evidence="7">Niue_2</strain>
        <tissue evidence="7">Leaf</tissue>
    </source>
</reference>
<dbReference type="InterPro" id="IPR007203">
    <property type="entry name" value="ORMDL"/>
</dbReference>
<dbReference type="OrthoDB" id="1932233at2759"/>
<dbReference type="Proteomes" id="UP000652761">
    <property type="component" value="Unassembled WGS sequence"/>
</dbReference>
<dbReference type="GO" id="GO:0005789">
    <property type="term" value="C:endoplasmic reticulum membrane"/>
    <property type="evidence" value="ECO:0007669"/>
    <property type="project" value="InterPro"/>
</dbReference>
<dbReference type="EMBL" id="NMUH01000131">
    <property type="protein sequence ID" value="MQL72486.1"/>
    <property type="molecule type" value="Genomic_DNA"/>
</dbReference>
<protein>
    <recommendedName>
        <fullName evidence="9">ORM1-like protein 2</fullName>
    </recommendedName>
</protein>
<comment type="caution">
    <text evidence="7">The sequence shown here is derived from an EMBL/GenBank/DDBJ whole genome shotgun (WGS) entry which is preliminary data.</text>
</comment>
<evidence type="ECO:0000256" key="5">
    <source>
        <dbReference type="SAM" id="MobiDB-lite"/>
    </source>
</evidence>
<gene>
    <name evidence="7" type="ORF">Taro_004813</name>
</gene>
<dbReference type="PANTHER" id="PTHR12665">
    <property type="entry name" value="ORMDL PROTEINS"/>
    <property type="match status" value="1"/>
</dbReference>
<comment type="subcellular location">
    <subcellularLocation>
        <location evidence="1">Membrane</location>
        <topology evidence="1">Multi-pass membrane protein</topology>
    </subcellularLocation>
</comment>
<proteinExistence type="predicted"/>
<feature type="compositionally biased region" description="Basic and acidic residues" evidence="5">
    <location>
        <begin position="16"/>
        <end position="36"/>
    </location>
</feature>
<organism evidence="7 8">
    <name type="scientific">Colocasia esculenta</name>
    <name type="common">Wild taro</name>
    <name type="synonym">Arum esculentum</name>
    <dbReference type="NCBI Taxonomy" id="4460"/>
    <lineage>
        <taxon>Eukaryota</taxon>
        <taxon>Viridiplantae</taxon>
        <taxon>Streptophyta</taxon>
        <taxon>Embryophyta</taxon>
        <taxon>Tracheophyta</taxon>
        <taxon>Spermatophyta</taxon>
        <taxon>Magnoliopsida</taxon>
        <taxon>Liliopsida</taxon>
        <taxon>Araceae</taxon>
        <taxon>Aroideae</taxon>
        <taxon>Colocasieae</taxon>
        <taxon>Colocasia</taxon>
    </lineage>
</organism>
<evidence type="ECO:0000256" key="4">
    <source>
        <dbReference type="ARBA" id="ARBA00023136"/>
    </source>
</evidence>